<evidence type="ECO:0000256" key="1">
    <source>
        <dbReference type="ARBA" id="ARBA00022723"/>
    </source>
</evidence>
<dbReference type="GO" id="GO:0061630">
    <property type="term" value="F:ubiquitin protein ligase activity"/>
    <property type="evidence" value="ECO:0000318"/>
    <property type="project" value="GO_Central"/>
</dbReference>
<evidence type="ECO:0000259" key="6">
    <source>
        <dbReference type="PROSITE" id="PS50089"/>
    </source>
</evidence>
<dbReference type="InParanoid" id="A0A1U8AYP6"/>
<dbReference type="InterPro" id="IPR001841">
    <property type="entry name" value="Znf_RING"/>
</dbReference>
<sequence>MTSASELFYNRRSRNARNATDLGIGYTLERNLHHPHPNRRHSHHRGDDCDPLRRSPHSHARHLFLRGFQTEREPVRVDHGGHHSGTGNIFGTETSSRTDRLRFSSNDRLPGDVLQARERLLERLRGVSLSGSRQRSRGASTSISWDEFASSDELRFVNATGDWVAEILREWLPGGASFIEDTAEIDLYSSTSTQGWNQKKPPGLSWEEVNRLHHEVFSNREECDREAIHRGTHECSICLERFQEGNQLICLPCDHRFHSACLGPWVQICGDCPYCRRAVVVDYHKMRNKKPSNPR</sequence>
<dbReference type="GeneID" id="104607835"/>
<keyword evidence="1" id="KW-0479">Metal-binding</keyword>
<dbReference type="AlphaFoldDB" id="A0A1U8AYP6"/>
<dbReference type="Pfam" id="PF13639">
    <property type="entry name" value="zf-RING_2"/>
    <property type="match status" value="1"/>
</dbReference>
<feature type="compositionally biased region" description="Basic residues" evidence="5">
    <location>
        <begin position="33"/>
        <end position="44"/>
    </location>
</feature>
<dbReference type="OrthoDB" id="8062037at2759"/>
<keyword evidence="3" id="KW-0862">Zinc</keyword>
<feature type="region of interest" description="Disordered" evidence="5">
    <location>
        <begin position="77"/>
        <end position="97"/>
    </location>
</feature>
<feature type="domain" description="RING-type" evidence="6">
    <location>
        <begin position="235"/>
        <end position="276"/>
    </location>
</feature>
<feature type="compositionally biased region" description="Polar residues" evidence="5">
    <location>
        <begin position="85"/>
        <end position="95"/>
    </location>
</feature>
<dbReference type="RefSeq" id="XP_010271884.1">
    <property type="nucleotide sequence ID" value="XM_010273582.2"/>
</dbReference>
<evidence type="ECO:0000256" key="4">
    <source>
        <dbReference type="PROSITE-ProRule" id="PRU00175"/>
    </source>
</evidence>
<organism evidence="7 8">
    <name type="scientific">Nelumbo nucifera</name>
    <name type="common">Sacred lotus</name>
    <dbReference type="NCBI Taxonomy" id="4432"/>
    <lineage>
        <taxon>Eukaryota</taxon>
        <taxon>Viridiplantae</taxon>
        <taxon>Streptophyta</taxon>
        <taxon>Embryophyta</taxon>
        <taxon>Tracheophyta</taxon>
        <taxon>Spermatophyta</taxon>
        <taxon>Magnoliopsida</taxon>
        <taxon>Proteales</taxon>
        <taxon>Nelumbonaceae</taxon>
        <taxon>Nelumbo</taxon>
    </lineage>
</organism>
<evidence type="ECO:0000313" key="8">
    <source>
        <dbReference type="RefSeq" id="XP_010271884.1"/>
    </source>
</evidence>
<dbReference type="KEGG" id="nnu:104607835"/>
<dbReference type="InterPro" id="IPR013083">
    <property type="entry name" value="Znf_RING/FYVE/PHD"/>
</dbReference>
<dbReference type="OMA" id="HHESDGC"/>
<dbReference type="eggNOG" id="KOG0800">
    <property type="taxonomic scope" value="Eukaryota"/>
</dbReference>
<evidence type="ECO:0000256" key="3">
    <source>
        <dbReference type="ARBA" id="ARBA00022833"/>
    </source>
</evidence>
<keyword evidence="7" id="KW-1185">Reference proteome</keyword>
<evidence type="ECO:0000256" key="5">
    <source>
        <dbReference type="SAM" id="MobiDB-lite"/>
    </source>
</evidence>
<dbReference type="Proteomes" id="UP000189703">
    <property type="component" value="Unplaced"/>
</dbReference>
<dbReference type="GO" id="GO:0005634">
    <property type="term" value="C:nucleus"/>
    <property type="evidence" value="ECO:0000318"/>
    <property type="project" value="GO_Central"/>
</dbReference>
<evidence type="ECO:0000313" key="7">
    <source>
        <dbReference type="Proteomes" id="UP000189703"/>
    </source>
</evidence>
<keyword evidence="2 4" id="KW-0863">Zinc-finger</keyword>
<dbReference type="InterPro" id="IPR051834">
    <property type="entry name" value="RING_finger_E3_ligase"/>
</dbReference>
<evidence type="ECO:0000256" key="2">
    <source>
        <dbReference type="ARBA" id="ARBA00022771"/>
    </source>
</evidence>
<dbReference type="SUPFAM" id="SSF57850">
    <property type="entry name" value="RING/U-box"/>
    <property type="match status" value="1"/>
</dbReference>
<dbReference type="PANTHER" id="PTHR45931">
    <property type="entry name" value="SI:CH211-59O9.10"/>
    <property type="match status" value="1"/>
</dbReference>
<dbReference type="GO" id="GO:0008270">
    <property type="term" value="F:zinc ion binding"/>
    <property type="evidence" value="ECO:0007669"/>
    <property type="project" value="UniProtKB-KW"/>
</dbReference>
<dbReference type="PROSITE" id="PS50089">
    <property type="entry name" value="ZF_RING_2"/>
    <property type="match status" value="1"/>
</dbReference>
<dbReference type="FunCoup" id="A0A1U8AYP6">
    <property type="interactions" value="604"/>
</dbReference>
<proteinExistence type="predicted"/>
<protein>
    <submittedName>
        <fullName evidence="8">Probable E3 ubiquitin-protein ligase RHY1A</fullName>
    </submittedName>
</protein>
<accession>A0A1U8AYP6</accession>
<reference evidence="8" key="1">
    <citation type="submission" date="2025-08" db="UniProtKB">
        <authorList>
            <consortium name="RefSeq"/>
        </authorList>
    </citation>
    <scope>IDENTIFICATION</scope>
</reference>
<feature type="region of interest" description="Disordered" evidence="5">
    <location>
        <begin position="30"/>
        <end position="55"/>
    </location>
</feature>
<dbReference type="SMART" id="SM00184">
    <property type="entry name" value="RING"/>
    <property type="match status" value="1"/>
</dbReference>
<dbReference type="GO" id="GO:0006511">
    <property type="term" value="P:ubiquitin-dependent protein catabolic process"/>
    <property type="evidence" value="ECO:0000318"/>
    <property type="project" value="GO_Central"/>
</dbReference>
<name>A0A1U8AYP6_NELNU</name>
<dbReference type="Gene3D" id="3.30.40.10">
    <property type="entry name" value="Zinc/RING finger domain, C3HC4 (zinc finger)"/>
    <property type="match status" value="1"/>
</dbReference>
<dbReference type="PANTHER" id="PTHR45931:SF3">
    <property type="entry name" value="RING ZINC FINGER-CONTAINING PROTEIN"/>
    <property type="match status" value="1"/>
</dbReference>
<gene>
    <name evidence="8" type="primary">LOC104607835</name>
</gene>